<feature type="region of interest" description="Disordered" evidence="1">
    <location>
        <begin position="1"/>
        <end position="22"/>
    </location>
</feature>
<reference evidence="2 3" key="1">
    <citation type="submission" date="2017-02" db="EMBL/GenBank/DDBJ databases">
        <title>Genomes of Trichoderma spp. with biocontrol activity.</title>
        <authorList>
            <person name="Gardiner D."/>
            <person name="Kazan K."/>
            <person name="Vos C."/>
            <person name="Harvey P."/>
        </authorList>
    </citation>
    <scope>NUCLEOTIDE SEQUENCE [LARGE SCALE GENOMIC DNA]</scope>
    <source>
        <strain evidence="2 3">A5MH</strain>
    </source>
</reference>
<sequence length="60" mass="6903">MTERQTREVDEDLSNQMGRARGLWEGAFEEDEEDEETWADGEVVVFQKSKAKKGAEKPQT</sequence>
<accession>A0A2K0T9R3</accession>
<name>A0A2K0T9R3_9HYPO</name>
<protein>
    <submittedName>
        <fullName evidence="2">Uncharacterized protein</fullName>
    </submittedName>
</protein>
<evidence type="ECO:0000313" key="2">
    <source>
        <dbReference type="EMBL" id="PNP42264.1"/>
    </source>
</evidence>
<gene>
    <name evidence="2" type="ORF">TGAMA5MH_05946</name>
</gene>
<proteinExistence type="predicted"/>
<organism evidence="2 3">
    <name type="scientific">Trichoderma gamsii</name>
    <dbReference type="NCBI Taxonomy" id="398673"/>
    <lineage>
        <taxon>Eukaryota</taxon>
        <taxon>Fungi</taxon>
        <taxon>Dikarya</taxon>
        <taxon>Ascomycota</taxon>
        <taxon>Pezizomycotina</taxon>
        <taxon>Sordariomycetes</taxon>
        <taxon>Hypocreomycetidae</taxon>
        <taxon>Hypocreales</taxon>
        <taxon>Hypocreaceae</taxon>
        <taxon>Trichoderma</taxon>
    </lineage>
</organism>
<evidence type="ECO:0000313" key="3">
    <source>
        <dbReference type="Proteomes" id="UP000236546"/>
    </source>
</evidence>
<dbReference type="Proteomes" id="UP000236546">
    <property type="component" value="Unassembled WGS sequence"/>
</dbReference>
<dbReference type="EMBL" id="MTYH01000051">
    <property type="protein sequence ID" value="PNP42264.1"/>
    <property type="molecule type" value="Genomic_DNA"/>
</dbReference>
<dbReference type="AlphaFoldDB" id="A0A2K0T9R3"/>
<comment type="caution">
    <text evidence="2">The sequence shown here is derived from an EMBL/GenBank/DDBJ whole genome shotgun (WGS) entry which is preliminary data.</text>
</comment>
<evidence type="ECO:0000256" key="1">
    <source>
        <dbReference type="SAM" id="MobiDB-lite"/>
    </source>
</evidence>